<evidence type="ECO:0000256" key="1">
    <source>
        <dbReference type="SAM" id="MobiDB-lite"/>
    </source>
</evidence>
<evidence type="ECO:0000313" key="4">
    <source>
        <dbReference type="Proteomes" id="UP000789901"/>
    </source>
</evidence>
<proteinExistence type="predicted"/>
<evidence type="ECO:0000259" key="2">
    <source>
        <dbReference type="Pfam" id="PF22693"/>
    </source>
</evidence>
<dbReference type="EMBL" id="CAJVQB010000220">
    <property type="protein sequence ID" value="CAG8475767.1"/>
    <property type="molecule type" value="Genomic_DNA"/>
</dbReference>
<feature type="compositionally biased region" description="Acidic residues" evidence="1">
    <location>
        <begin position="365"/>
        <end position="387"/>
    </location>
</feature>
<dbReference type="Proteomes" id="UP000789901">
    <property type="component" value="Unassembled WGS sequence"/>
</dbReference>
<name>A0ABM8VY36_GIGMA</name>
<dbReference type="Pfam" id="PF22693">
    <property type="entry name" value="MACPF_1"/>
    <property type="match status" value="1"/>
</dbReference>
<feature type="region of interest" description="Disordered" evidence="1">
    <location>
        <begin position="363"/>
        <end position="390"/>
    </location>
</feature>
<reference evidence="3 4" key="1">
    <citation type="submission" date="2021-06" db="EMBL/GenBank/DDBJ databases">
        <authorList>
            <person name="Kallberg Y."/>
            <person name="Tangrot J."/>
            <person name="Rosling A."/>
        </authorList>
    </citation>
    <scope>NUCLEOTIDE SEQUENCE [LARGE SCALE GENOMIC DNA]</scope>
    <source>
        <strain evidence="3 4">120-4 pot B 10/14</strain>
    </source>
</reference>
<gene>
    <name evidence="3" type="ORF">GMARGA_LOCUS995</name>
</gene>
<protein>
    <submittedName>
        <fullName evidence="3">23998_t:CDS:1</fullName>
    </submittedName>
</protein>
<comment type="caution">
    <text evidence="3">The sequence shown here is derived from an EMBL/GenBank/DDBJ whole genome shotgun (WGS) entry which is preliminary data.</text>
</comment>
<sequence length="427" mass="49442">MNPLVDDTSTNDVYLEIQYPQAEIVFEKENIQPSEELENAINTALNKPDPHHKLMKVFDKYGHFFAQKITLGRRLYRKSKFTLNEMPDLRNFHEVFDGVYDMIGDKLTLWEDHIKQHNLDSSYLISSDGDLVQRDDLKEWTNSCLEYPHKSLTIIKKSNLTPLYEIFNDLTIQNIQSVLGISDRCSGQLTTHEINERVLMTGVFQIRKPIKYYRINFDTHLKSHDYKVFGNVVNEKHQVIEGFVVNFDSENKSGFSIMIESSKDVINVDWSEFQINWILVGKPAEIGFYSVNTRNIRILHKGINQFTQSDKFISLEGLENLPSSSILVTSFSYPSYILFNTEPLFIAKIQNYNNKDLELNINPLDFDENDKPDDDNADSDDSADNDENNSNNSIDLHWFVISESHEPIKADIVSESHESLLDVRKIN</sequence>
<feature type="domain" description="MACPF-like" evidence="2">
    <location>
        <begin position="18"/>
        <end position="82"/>
    </location>
</feature>
<accession>A0ABM8VY36</accession>
<evidence type="ECO:0000313" key="3">
    <source>
        <dbReference type="EMBL" id="CAG8475767.1"/>
    </source>
</evidence>
<keyword evidence="4" id="KW-1185">Reference proteome</keyword>
<dbReference type="InterPro" id="IPR054586">
    <property type="entry name" value="MACPF_1_fungal"/>
</dbReference>
<organism evidence="3 4">
    <name type="scientific">Gigaspora margarita</name>
    <dbReference type="NCBI Taxonomy" id="4874"/>
    <lineage>
        <taxon>Eukaryota</taxon>
        <taxon>Fungi</taxon>
        <taxon>Fungi incertae sedis</taxon>
        <taxon>Mucoromycota</taxon>
        <taxon>Glomeromycotina</taxon>
        <taxon>Glomeromycetes</taxon>
        <taxon>Diversisporales</taxon>
        <taxon>Gigasporaceae</taxon>
        <taxon>Gigaspora</taxon>
    </lineage>
</organism>